<name>A0A364NJQ2_9GAMM</name>
<dbReference type="AlphaFoldDB" id="A0A364NJQ2"/>
<protein>
    <recommendedName>
        <fullName evidence="1">PilZ domain-containing protein</fullName>
    </recommendedName>
</protein>
<gene>
    <name evidence="2" type="ORF">DN062_13935</name>
</gene>
<proteinExistence type="predicted"/>
<organism evidence="2 3">
    <name type="scientific">Nitrincola tibetensis</name>
    <dbReference type="NCBI Taxonomy" id="2219697"/>
    <lineage>
        <taxon>Bacteria</taxon>
        <taxon>Pseudomonadati</taxon>
        <taxon>Pseudomonadota</taxon>
        <taxon>Gammaproteobacteria</taxon>
        <taxon>Oceanospirillales</taxon>
        <taxon>Oceanospirillaceae</taxon>
        <taxon>Nitrincola</taxon>
    </lineage>
</organism>
<comment type="caution">
    <text evidence="2">The sequence shown here is derived from an EMBL/GenBank/DDBJ whole genome shotgun (WGS) entry which is preliminary data.</text>
</comment>
<keyword evidence="3" id="KW-1185">Reference proteome</keyword>
<evidence type="ECO:0000313" key="2">
    <source>
        <dbReference type="EMBL" id="RAU17261.1"/>
    </source>
</evidence>
<reference evidence="2 3" key="1">
    <citation type="submission" date="2018-06" db="EMBL/GenBank/DDBJ databases">
        <title>Nitrincola tibetense sp. nov., isolated from Lake XuguoCo on Tibetan Plateau.</title>
        <authorList>
            <person name="Xing P."/>
        </authorList>
    </citation>
    <scope>NUCLEOTIDE SEQUENCE [LARGE SCALE GENOMIC DNA]</scope>
    <source>
        <strain evidence="3">xg18</strain>
    </source>
</reference>
<dbReference type="EMBL" id="QKRX01000011">
    <property type="protein sequence ID" value="RAU17261.1"/>
    <property type="molecule type" value="Genomic_DNA"/>
</dbReference>
<dbReference type="OrthoDB" id="9780702at2"/>
<dbReference type="GO" id="GO:0035438">
    <property type="term" value="F:cyclic-di-GMP binding"/>
    <property type="evidence" value="ECO:0007669"/>
    <property type="project" value="InterPro"/>
</dbReference>
<dbReference type="Gene3D" id="2.40.10.220">
    <property type="entry name" value="predicted glycosyltransferase like domains"/>
    <property type="match status" value="1"/>
</dbReference>
<dbReference type="Proteomes" id="UP000250744">
    <property type="component" value="Unassembled WGS sequence"/>
</dbReference>
<sequence>MNQDRRQFYRIEKRVALEFRILENDDDFASQPPSAFKVSPYFMLQTQLREIDAEANKLLKVLTKTAPSVAACLKLMNTKIDIIGQTLAANNRMGEDVKTELVNLSEGGLSFTNSSAIAKDTLMLVKLIFPDACLGLLLHANVQRCEAIEEGFDIGISFLRMPETCRTQLARLIIESQTHEIKTHQHVD</sequence>
<accession>A0A364NJQ2</accession>
<dbReference type="RefSeq" id="WP_112159916.1">
    <property type="nucleotide sequence ID" value="NZ_QKRX01000011.1"/>
</dbReference>
<dbReference type="Pfam" id="PF07238">
    <property type="entry name" value="PilZ"/>
    <property type="match status" value="1"/>
</dbReference>
<dbReference type="InterPro" id="IPR009875">
    <property type="entry name" value="PilZ_domain"/>
</dbReference>
<evidence type="ECO:0000259" key="1">
    <source>
        <dbReference type="Pfam" id="PF07238"/>
    </source>
</evidence>
<evidence type="ECO:0000313" key="3">
    <source>
        <dbReference type="Proteomes" id="UP000250744"/>
    </source>
</evidence>
<feature type="domain" description="PilZ" evidence="1">
    <location>
        <begin position="93"/>
        <end position="174"/>
    </location>
</feature>